<protein>
    <submittedName>
        <fullName evidence="3">Uncharacterized protein</fullName>
    </submittedName>
</protein>
<feature type="compositionally biased region" description="Low complexity" evidence="2">
    <location>
        <begin position="1149"/>
        <end position="1158"/>
    </location>
</feature>
<dbReference type="EMBL" id="ML975250">
    <property type="protein sequence ID" value="KAF1838689.1"/>
    <property type="molecule type" value="Genomic_DNA"/>
</dbReference>
<feature type="compositionally biased region" description="Polar residues" evidence="2">
    <location>
        <begin position="147"/>
        <end position="159"/>
    </location>
</feature>
<feature type="compositionally biased region" description="Polar residues" evidence="2">
    <location>
        <begin position="1"/>
        <end position="20"/>
    </location>
</feature>
<organism evidence="3 4">
    <name type="scientific">Decorospora gaudefroyi</name>
    <dbReference type="NCBI Taxonomy" id="184978"/>
    <lineage>
        <taxon>Eukaryota</taxon>
        <taxon>Fungi</taxon>
        <taxon>Dikarya</taxon>
        <taxon>Ascomycota</taxon>
        <taxon>Pezizomycotina</taxon>
        <taxon>Dothideomycetes</taxon>
        <taxon>Pleosporomycetidae</taxon>
        <taxon>Pleosporales</taxon>
        <taxon>Pleosporineae</taxon>
        <taxon>Pleosporaceae</taxon>
        <taxon>Decorospora</taxon>
    </lineage>
</organism>
<sequence length="1592" mass="175418">MMQNYGQASTYQRPGSTTRFAGQQAAPPPPPPPPPPGYGAPQGYPPAQWAAPTSTQPPNAWSQSPQQTVGGYYPGTYGAMPGAAQHPMCAPQQHENPPPPPPKPYRLAAAAQHQQNMSFTPQPQQSGYPVQGIPQESYNHAPAQGGRPSSTYGASQGGSYTHAPTAGPQHPSTVVRPNEQQSAYLPPSLPGQGVQAYMPSDANPAPGVYVPPPPDVSASQQAHHGPLQGGMEDFRYTKPTADPASYTQGYQNPQPMQQLQQPPPPPPRIGEQFGQPQHPQSQYGLPGHFSYSSQAQISPQISQTSSTVSPQQQQQVPFRSTGQPQHRPFAQPAPHPSQVQQQPTQPQYSQTLQEQQIPFPAQYPQNHWQSPPPSDSSMINHTAQSSYGSQQSIQQSHWQPGHQVQGSLPTQQNVSGADQNIQAPKPFSRTNTASSNFFSQPSPQSQPVSPISNRPSLSAASGQYQIEPTRTGSVSSLFRASAHAQRTANRTSSPRPPPKLPTPPPPRDDKSKFSVLAAGCPSDWEHFGEGEEIDDEEPSAAKIEEKKSEATQPCSVELPAHVPSPPSTHGWPSPATHPAATDSSEWSESYAPTPPFATSNLSEQHPPQSSQQEFVVQDAVVAPLRTTPKPTQSAHPLAQGSCGIVDSTWDPPNQDTFMKSDFLHQTPPSHQGSVLSDADRTAQSVSQQSNTQQQHQAISVTTGFVIDEGGWNAPQQTPTQSSGVWVAQPKADIPSAAGLSSSNHVGELKAKDEIIDRLRADSERDRDELHAEIERLKAGNQKLKSEFEVAKTHMAGEASTLREQIEAMRTAENQAKADANASAKEHSITVERLKEDLEGKEHNIEERDSTIAELRSQLKEDLEGMEHNIEERDSTIAELRRQLKEDLERKEHSIEDRDSTIAELRRQIETEKTREVPKPATVDLIDIPGIDPWYVQSLDRYIAMLRAEAQEQQIEGKIKIFKAFMKTECGVRGIDYYDTPPQAPVTLPEAVHRPEQAALSRGISNASVRKANLNIEVPQMSTDDEYAYSPGGRPILKRKTTLTPTDGVQEQARAISPVQSTTILTPTSSVDYDSNKTPVQSPPEEQLQPQYKAYVPPASIASDPAQPPLHRHTMSFSGIPTLPSSAGRGNSKGHDEIFFGAHPPEAQKSASRSSSPESLPQNIPVPAPLTFNPRGRTSVAPPLREDRQKTLAGLLPRQSNSGHPSYLINELRIRVQNIGSTSADVDELTKTWEKSASLIRRKRDDARRKRQEENEEHNDDLFNSNEISYAEMKEFEEEFKQEEAKLKAQEGKEEYKSYVEAVFNPIYDGLQADVKALVDLHIEAERLLHSSVSGVKSLGEADVSSTKDCLLVLKDTHEQIEKRHEEVASIVSERDKRYKKTETQPLYAAHNISKMKTVEKQFENAEKQAVLRTKREKADRIARLVDLTEEIVVDAVGTEQTEIDHIIAAIKSLEDTATTDPELLTRARDTLAALKLSSKTLLSLFNALEIDLSNAEIDAEIAQVQAEGADTARQQELEREKQESVRKMEAEFERRVGVLEQDESEIAQLVLRKKRRDGSKSVDEEEEDSEEAEKERRMRMALEEAKRRNGHA</sequence>
<feature type="compositionally biased region" description="Low complexity" evidence="2">
    <location>
        <begin position="336"/>
        <end position="353"/>
    </location>
</feature>
<feature type="compositionally biased region" description="Low complexity" evidence="2">
    <location>
        <begin position="292"/>
        <end position="316"/>
    </location>
</feature>
<feature type="compositionally biased region" description="Low complexity" evidence="2">
    <location>
        <begin position="384"/>
        <end position="396"/>
    </location>
</feature>
<gene>
    <name evidence="3" type="ORF">BDW02DRAFT_564796</name>
</gene>
<evidence type="ECO:0000256" key="1">
    <source>
        <dbReference type="SAM" id="Coils"/>
    </source>
</evidence>
<evidence type="ECO:0000256" key="2">
    <source>
        <dbReference type="SAM" id="MobiDB-lite"/>
    </source>
</evidence>
<feature type="compositionally biased region" description="Low complexity" evidence="2">
    <location>
        <begin position="39"/>
        <end position="48"/>
    </location>
</feature>
<feature type="region of interest" description="Disordered" evidence="2">
    <location>
        <begin position="1240"/>
        <end position="1264"/>
    </location>
</feature>
<feature type="compositionally biased region" description="Polar residues" evidence="2">
    <location>
        <begin position="1114"/>
        <end position="1128"/>
    </location>
</feature>
<feature type="compositionally biased region" description="Low complexity" evidence="2">
    <location>
        <begin position="251"/>
        <end position="260"/>
    </location>
</feature>
<feature type="compositionally biased region" description="Polar residues" evidence="2">
    <location>
        <begin position="454"/>
        <end position="489"/>
    </location>
</feature>
<reference evidence="3" key="1">
    <citation type="submission" date="2020-01" db="EMBL/GenBank/DDBJ databases">
        <authorList>
            <consortium name="DOE Joint Genome Institute"/>
            <person name="Haridas S."/>
            <person name="Albert R."/>
            <person name="Binder M."/>
            <person name="Bloem J."/>
            <person name="Labutti K."/>
            <person name="Salamov A."/>
            <person name="Andreopoulos B."/>
            <person name="Baker S.E."/>
            <person name="Barry K."/>
            <person name="Bills G."/>
            <person name="Bluhm B.H."/>
            <person name="Cannon C."/>
            <person name="Castanera R."/>
            <person name="Culley D.E."/>
            <person name="Daum C."/>
            <person name="Ezra D."/>
            <person name="Gonzalez J.B."/>
            <person name="Henrissat B."/>
            <person name="Kuo A."/>
            <person name="Liang C."/>
            <person name="Lipzen A."/>
            <person name="Lutzoni F."/>
            <person name="Magnuson J."/>
            <person name="Mondo S."/>
            <person name="Nolan M."/>
            <person name="Ohm R."/>
            <person name="Pangilinan J."/>
            <person name="Park H.-J."/>
            <person name="Ramirez L."/>
            <person name="Alfaro M."/>
            <person name="Sun H."/>
            <person name="Tritt A."/>
            <person name="Yoshinaga Y."/>
            <person name="Zwiers L.-H."/>
            <person name="Turgeon B.G."/>
            <person name="Goodwin S.B."/>
            <person name="Spatafora J.W."/>
            <person name="Crous P.W."/>
            <person name="Grigoriev I.V."/>
        </authorList>
    </citation>
    <scope>NUCLEOTIDE SEQUENCE</scope>
    <source>
        <strain evidence="3">P77</strain>
    </source>
</reference>
<name>A0A6A5KTE5_9PLEO</name>
<feature type="compositionally biased region" description="Polar residues" evidence="2">
    <location>
        <begin position="363"/>
        <end position="383"/>
    </location>
</feature>
<feature type="compositionally biased region" description="Basic and acidic residues" evidence="2">
    <location>
        <begin position="1573"/>
        <end position="1592"/>
    </location>
</feature>
<feature type="compositionally biased region" description="Low complexity" evidence="2">
    <location>
        <begin position="602"/>
        <end position="613"/>
    </location>
</feature>
<feature type="region of interest" description="Disordered" evidence="2">
    <location>
        <begin position="1060"/>
        <end position="1183"/>
    </location>
</feature>
<feature type="compositionally biased region" description="Polar residues" evidence="2">
    <location>
        <begin position="274"/>
        <end position="283"/>
    </location>
</feature>
<keyword evidence="4" id="KW-1185">Reference proteome</keyword>
<dbReference type="Proteomes" id="UP000800040">
    <property type="component" value="Unassembled WGS sequence"/>
</dbReference>
<feature type="compositionally biased region" description="Basic and acidic residues" evidence="2">
    <location>
        <begin position="1242"/>
        <end position="1252"/>
    </location>
</feature>
<proteinExistence type="predicted"/>
<feature type="compositionally biased region" description="Acidic residues" evidence="2">
    <location>
        <begin position="1563"/>
        <end position="1572"/>
    </location>
</feature>
<feature type="compositionally biased region" description="Pro residues" evidence="2">
    <location>
        <begin position="494"/>
        <end position="505"/>
    </location>
</feature>
<feature type="compositionally biased region" description="Polar residues" evidence="2">
    <location>
        <begin position="112"/>
        <end position="138"/>
    </location>
</feature>
<feature type="compositionally biased region" description="Polar residues" evidence="2">
    <location>
        <begin position="1060"/>
        <end position="1079"/>
    </location>
</feature>
<feature type="compositionally biased region" description="Pro residues" evidence="2">
    <location>
        <begin position="26"/>
        <end position="38"/>
    </location>
</feature>
<feature type="compositionally biased region" description="Polar residues" evidence="2">
    <location>
        <begin position="51"/>
        <end position="69"/>
    </location>
</feature>
<keyword evidence="1" id="KW-0175">Coiled coil</keyword>
<feature type="region of interest" description="Disordered" evidence="2">
    <location>
        <begin position="1552"/>
        <end position="1592"/>
    </location>
</feature>
<feature type="compositionally biased region" description="Polar residues" evidence="2">
    <location>
        <begin position="402"/>
        <end position="433"/>
    </location>
</feature>
<feature type="region of interest" description="Disordered" evidence="2">
    <location>
        <begin position="1"/>
        <end position="639"/>
    </location>
</feature>
<evidence type="ECO:0000313" key="4">
    <source>
        <dbReference type="Proteomes" id="UP000800040"/>
    </source>
</evidence>
<evidence type="ECO:0000313" key="3">
    <source>
        <dbReference type="EMBL" id="KAF1838689.1"/>
    </source>
</evidence>
<feature type="compositionally biased region" description="Low complexity" evidence="2">
    <location>
        <begin position="434"/>
        <end position="453"/>
    </location>
</feature>
<feature type="coiled-coil region" evidence="1">
    <location>
        <begin position="759"/>
        <end position="907"/>
    </location>
</feature>
<accession>A0A6A5KTE5</accession>
<dbReference type="OrthoDB" id="1883964at2759"/>